<comment type="caution">
    <text evidence="2">The sequence shown here is derived from an EMBL/GenBank/DDBJ whole genome shotgun (WGS) entry which is preliminary data.</text>
</comment>
<dbReference type="Pfam" id="PF01136">
    <property type="entry name" value="Peptidase_U32"/>
    <property type="match status" value="2"/>
</dbReference>
<accession>A0A1T2KZ56</accession>
<dbReference type="InterPro" id="IPR001539">
    <property type="entry name" value="Peptidase_U32"/>
</dbReference>
<dbReference type="PANTHER" id="PTHR30217:SF10">
    <property type="entry name" value="23S RRNA 5-HYDROXYCYTIDINE C2501 SYNTHASE"/>
    <property type="match status" value="1"/>
</dbReference>
<evidence type="ECO:0000313" key="3">
    <source>
        <dbReference type="Proteomes" id="UP000191110"/>
    </source>
</evidence>
<sequence length="763" mass="85410">MKNEIELLAPGGDIDSIKAAIVAGANAVYCGLDRFNARNRAENITFDDLAGILRLAHQHDCEVFLTLNIIIVETEIPALSILLNKLVNTKLDGIIVQDFGVFHLLQKYYPSFKVHASTQLTTHNAGQIKFLNELAATRVNLSRELSLEEIHSLSTVAHENDMLTEVFVHGSNCIAFSGICYLSSVHAGKSGNRGQCSQPCRDQYLTTAEGRDFPLNIKDNSAFSDLRGLYEAGVDSLKIEGRIKKHHYVYTVVESWRQQLKRFYEQDQVGRGEGSLRKVFNRDFSNAFLQGEINRNMFIDNPRDNSAIYQAKKSGMSVEVALPTAKRKLYDQKTEIINSVDVQIAALSTEKAPLILSASGEVGSPLTLSIKSSDLSFEVKSESTLISAATKENRTSARAGSKKGIPQSLDSELLAERFKAINDTEYFIDEIDLSELDDDLIVPFKELVVLKRQILYVLNGSKEIQAPVELPRLKKSPSDEASPELSLLISSAEDLHLCKESAAKVFYQLPNSFKKGSAEYVELFRNNEGLIPWFPSVLIGSDYQIAVELLEQLRPEQIVTNNTGIAYEAYQRGIDWIAGPQLNLVNSYSLICLKESFNCSGAFISNEINRGQIRKMVKPDDFKIYYSIYHPIILMTSRACLFYQVTGCKKNIVDGACIQRCEKSSQITNMNDASLLIKKSKGDYHTVYNESSYLNTDIVRDVPSLVTDYLVDLRDIKTDTQIEMEKPQLTQLFQRYIVGDAEAANELKEVISPVTNTQYRKGI</sequence>
<name>A0A1T2KZ56_9GAMM</name>
<dbReference type="OrthoDB" id="9807498at2"/>
<dbReference type="AlphaFoldDB" id="A0A1T2KZ56"/>
<dbReference type="EMBL" id="MPRL01000127">
    <property type="protein sequence ID" value="OOZ38123.1"/>
    <property type="molecule type" value="Genomic_DNA"/>
</dbReference>
<reference evidence="2 3" key="1">
    <citation type="submission" date="2016-11" db="EMBL/GenBank/DDBJ databases">
        <title>Mixed transmission modes and dynamic genome evolution in an obligate animal-bacterial symbiosis.</title>
        <authorList>
            <person name="Russell S.L."/>
            <person name="Corbett-Detig R.B."/>
            <person name="Cavanaugh C.M."/>
        </authorList>
    </citation>
    <scope>NUCLEOTIDE SEQUENCE [LARGE SCALE GENOMIC DNA]</scope>
    <source>
        <strain evidence="2">Sveles-Q1</strain>
    </source>
</reference>
<dbReference type="Pfam" id="PF12392">
    <property type="entry name" value="DUF3656"/>
    <property type="match status" value="1"/>
</dbReference>
<evidence type="ECO:0000313" key="2">
    <source>
        <dbReference type="EMBL" id="OOZ38123.1"/>
    </source>
</evidence>
<proteinExistence type="predicted"/>
<gene>
    <name evidence="2" type="ORF">BOW53_16505</name>
</gene>
<dbReference type="Proteomes" id="UP000191110">
    <property type="component" value="Unassembled WGS sequence"/>
</dbReference>
<dbReference type="PANTHER" id="PTHR30217">
    <property type="entry name" value="PEPTIDASE U32 FAMILY"/>
    <property type="match status" value="1"/>
</dbReference>
<evidence type="ECO:0000259" key="1">
    <source>
        <dbReference type="Pfam" id="PF12392"/>
    </source>
</evidence>
<dbReference type="RefSeq" id="WP_078485181.1">
    <property type="nucleotide sequence ID" value="NZ_MPRL01000127.1"/>
</dbReference>
<protein>
    <submittedName>
        <fullName evidence="2">Peptidase U32</fullName>
    </submittedName>
</protein>
<dbReference type="InterPro" id="IPR020988">
    <property type="entry name" value="Pept_U32_collagenase"/>
</dbReference>
<keyword evidence="3" id="KW-1185">Reference proteome</keyword>
<feature type="domain" description="Peptidase U32 collagenase" evidence="1">
    <location>
        <begin position="347"/>
        <end position="458"/>
    </location>
</feature>
<organism evidence="2 3">
    <name type="scientific">Solemya pervernicosa gill symbiont</name>
    <dbReference type="NCBI Taxonomy" id="642797"/>
    <lineage>
        <taxon>Bacteria</taxon>
        <taxon>Pseudomonadati</taxon>
        <taxon>Pseudomonadota</taxon>
        <taxon>Gammaproteobacteria</taxon>
        <taxon>sulfur-oxidizing symbionts</taxon>
    </lineage>
</organism>
<dbReference type="InterPro" id="IPR051454">
    <property type="entry name" value="RNA/ubiquinone_mod_enzymes"/>
</dbReference>